<organism evidence="2 3">
    <name type="scientific">Macrococcus hajekii</name>
    <dbReference type="NCBI Taxonomy" id="198482"/>
    <lineage>
        <taxon>Bacteria</taxon>
        <taxon>Bacillati</taxon>
        <taxon>Bacillota</taxon>
        <taxon>Bacilli</taxon>
        <taxon>Bacillales</taxon>
        <taxon>Staphylococcaceae</taxon>
        <taxon>Macrococcus</taxon>
    </lineage>
</organism>
<reference evidence="2 3" key="1">
    <citation type="submission" date="2019-01" db="EMBL/GenBank/DDBJ databases">
        <title>Draft genome sequences of the type strains of six Macrococcus species.</title>
        <authorList>
            <person name="Mazhar S."/>
            <person name="Altermann E."/>
            <person name="Hill C."/>
            <person name="Mcauliffe O."/>
        </authorList>
    </citation>
    <scope>NUCLEOTIDE SEQUENCE [LARGE SCALE GENOMIC DNA]</scope>
    <source>
        <strain evidence="2 3">CCM4809</strain>
    </source>
</reference>
<dbReference type="InterPro" id="IPR016786">
    <property type="entry name" value="YdeI_bac"/>
</dbReference>
<dbReference type="InterPro" id="IPR014922">
    <property type="entry name" value="YdhG-like"/>
</dbReference>
<keyword evidence="3" id="KW-1185">Reference proteome</keyword>
<feature type="domain" description="YdhG-like" evidence="1">
    <location>
        <begin position="19"/>
        <end position="116"/>
    </location>
</feature>
<dbReference type="EMBL" id="SCWE01000002">
    <property type="protein sequence ID" value="TDM01939.1"/>
    <property type="molecule type" value="Genomic_DNA"/>
</dbReference>
<protein>
    <recommendedName>
        <fullName evidence="1">YdhG-like domain-containing protein</fullName>
    </recommendedName>
</protein>
<dbReference type="PIRSF" id="PIRSF021308">
    <property type="entry name" value="UCP021308"/>
    <property type="match status" value="1"/>
</dbReference>
<evidence type="ECO:0000259" key="1">
    <source>
        <dbReference type="Pfam" id="PF08818"/>
    </source>
</evidence>
<name>A0A4R6BJQ2_9STAP</name>
<comment type="caution">
    <text evidence="2">The sequence shown here is derived from an EMBL/GenBank/DDBJ whole genome shotgun (WGS) entry which is preliminary data.</text>
</comment>
<dbReference type="AlphaFoldDB" id="A0A4R6BJQ2"/>
<evidence type="ECO:0000313" key="2">
    <source>
        <dbReference type="EMBL" id="TDM01939.1"/>
    </source>
</evidence>
<dbReference type="Proteomes" id="UP000295328">
    <property type="component" value="Unassembled WGS sequence"/>
</dbReference>
<proteinExistence type="predicted"/>
<dbReference type="Pfam" id="PF08818">
    <property type="entry name" value="DUF1801"/>
    <property type="match status" value="1"/>
</dbReference>
<dbReference type="RefSeq" id="WP_133429951.1">
    <property type="nucleotide sequence ID" value="NZ_BMCC01000003.1"/>
</dbReference>
<gene>
    <name evidence="2" type="ORF">ERX37_06935</name>
</gene>
<sequence length="196" mass="22777">MAEKTHIKVDAFIDQVRTWQEEYKALRSIILQTELDEDFKWMHPCYTLNGKNVVLIHSFKDYIALLFHKGALLVDDQQQLVRQTENVQAARQLRFKDIEDIHTRTALIHAYIKGAIEVEKSGKRVVKKKHDDYEIPEELQVKFNEVEGLEDAFTALTPGRQRAYLLHIGQAKQSKTRTARVEKYIDAILQGKGMND</sequence>
<dbReference type="Pfam" id="PF13376">
    <property type="entry name" value="OmdA"/>
    <property type="match status" value="1"/>
</dbReference>
<accession>A0A4R6BJQ2</accession>
<dbReference type="Gene3D" id="3.90.1150.200">
    <property type="match status" value="1"/>
</dbReference>
<dbReference type="OrthoDB" id="214150at2"/>
<dbReference type="SUPFAM" id="SSF159888">
    <property type="entry name" value="YdhG-like"/>
    <property type="match status" value="1"/>
</dbReference>
<evidence type="ECO:0000313" key="3">
    <source>
        <dbReference type="Proteomes" id="UP000295328"/>
    </source>
</evidence>